<keyword evidence="3" id="KW-1185">Reference proteome</keyword>
<accession>A0A5N5IA78</accession>
<proteinExistence type="predicted"/>
<evidence type="ECO:0000313" key="3">
    <source>
        <dbReference type="Proteomes" id="UP000327157"/>
    </source>
</evidence>
<organism evidence="2 3">
    <name type="scientific">Pyrus ussuriensis x Pyrus communis</name>
    <dbReference type="NCBI Taxonomy" id="2448454"/>
    <lineage>
        <taxon>Eukaryota</taxon>
        <taxon>Viridiplantae</taxon>
        <taxon>Streptophyta</taxon>
        <taxon>Embryophyta</taxon>
        <taxon>Tracheophyta</taxon>
        <taxon>Spermatophyta</taxon>
        <taxon>Magnoliopsida</taxon>
        <taxon>eudicotyledons</taxon>
        <taxon>Gunneridae</taxon>
        <taxon>Pentapetalae</taxon>
        <taxon>rosids</taxon>
        <taxon>fabids</taxon>
        <taxon>Rosales</taxon>
        <taxon>Rosaceae</taxon>
        <taxon>Amygdaloideae</taxon>
        <taxon>Maleae</taxon>
        <taxon>Pyrus</taxon>
    </lineage>
</organism>
<evidence type="ECO:0000313" key="2">
    <source>
        <dbReference type="EMBL" id="KAB2635372.1"/>
    </source>
</evidence>
<reference evidence="2 3" key="3">
    <citation type="submission" date="2019-11" db="EMBL/GenBank/DDBJ databases">
        <title>A de novo genome assembly of a pear dwarfing rootstock.</title>
        <authorList>
            <person name="Wang F."/>
            <person name="Wang J."/>
            <person name="Li S."/>
            <person name="Zhang Y."/>
            <person name="Fang M."/>
            <person name="Ma L."/>
            <person name="Zhao Y."/>
            <person name="Jiang S."/>
        </authorList>
    </citation>
    <scope>NUCLEOTIDE SEQUENCE [LARGE SCALE GENOMIC DNA]</scope>
    <source>
        <strain evidence="2">S2</strain>
        <tissue evidence="2">Leaf</tissue>
    </source>
</reference>
<feature type="compositionally biased region" description="Polar residues" evidence="1">
    <location>
        <begin position="1"/>
        <end position="11"/>
    </location>
</feature>
<dbReference type="EMBL" id="SMOL01000004">
    <property type="protein sequence ID" value="KAB2635372.1"/>
    <property type="molecule type" value="Genomic_DNA"/>
</dbReference>
<sequence length="85" mass="9372">MASPSPHNSKNLRPGVSGGSRVLDDRDNNDHAIMHMEAENEAMSDDVRNGGGGCGESRYRFGCESRRVGNQGDSFERRVHDARVR</sequence>
<feature type="compositionally biased region" description="Basic and acidic residues" evidence="1">
    <location>
        <begin position="74"/>
        <end position="85"/>
    </location>
</feature>
<comment type="caution">
    <text evidence="2">The sequence shown here is derived from an EMBL/GenBank/DDBJ whole genome shotgun (WGS) entry which is preliminary data.</text>
</comment>
<feature type="region of interest" description="Disordered" evidence="1">
    <location>
        <begin position="1"/>
        <end position="28"/>
    </location>
</feature>
<evidence type="ECO:0000256" key="1">
    <source>
        <dbReference type="SAM" id="MobiDB-lite"/>
    </source>
</evidence>
<name>A0A5N5IA78_9ROSA</name>
<dbReference type="Proteomes" id="UP000327157">
    <property type="component" value="Chromosome 5"/>
</dbReference>
<reference evidence="2 3" key="1">
    <citation type="submission" date="2019-09" db="EMBL/GenBank/DDBJ databases">
        <authorList>
            <person name="Ou C."/>
        </authorList>
    </citation>
    <scope>NUCLEOTIDE SEQUENCE [LARGE SCALE GENOMIC DNA]</scope>
    <source>
        <strain evidence="2">S2</strain>
        <tissue evidence="2">Leaf</tissue>
    </source>
</reference>
<reference evidence="3" key="2">
    <citation type="submission" date="2019-10" db="EMBL/GenBank/DDBJ databases">
        <title>A de novo genome assembly of a pear dwarfing rootstock.</title>
        <authorList>
            <person name="Wang F."/>
            <person name="Wang J."/>
            <person name="Li S."/>
            <person name="Zhang Y."/>
            <person name="Fang M."/>
            <person name="Ma L."/>
            <person name="Zhao Y."/>
            <person name="Jiang S."/>
        </authorList>
    </citation>
    <scope>NUCLEOTIDE SEQUENCE [LARGE SCALE GENOMIC DNA]</scope>
</reference>
<protein>
    <submittedName>
        <fullName evidence="2">Acyl-activating enzyme 6</fullName>
    </submittedName>
</protein>
<feature type="region of interest" description="Disordered" evidence="1">
    <location>
        <begin position="66"/>
        <end position="85"/>
    </location>
</feature>
<gene>
    <name evidence="2" type="ORF">D8674_025906</name>
</gene>
<dbReference type="AlphaFoldDB" id="A0A5N5IA78"/>